<organism evidence="10 11">
    <name type="scientific">Estrella lausannensis</name>
    <dbReference type="NCBI Taxonomy" id="483423"/>
    <lineage>
        <taxon>Bacteria</taxon>
        <taxon>Pseudomonadati</taxon>
        <taxon>Chlamydiota</taxon>
        <taxon>Chlamydiia</taxon>
        <taxon>Parachlamydiales</taxon>
        <taxon>Candidatus Criblamydiaceae</taxon>
        <taxon>Estrella</taxon>
    </lineage>
</organism>
<feature type="transmembrane region" description="Helical" evidence="9">
    <location>
        <begin position="305"/>
        <end position="326"/>
    </location>
</feature>
<accession>A0A0H5DNG4</accession>
<feature type="transmembrane region" description="Helical" evidence="9">
    <location>
        <begin position="82"/>
        <end position="109"/>
    </location>
</feature>
<evidence type="ECO:0000256" key="1">
    <source>
        <dbReference type="ARBA" id="ARBA00004651"/>
    </source>
</evidence>
<keyword evidence="3" id="KW-0813">Transport</keyword>
<feature type="transmembrane region" description="Helical" evidence="9">
    <location>
        <begin position="12"/>
        <end position="34"/>
    </location>
</feature>
<proteinExistence type="inferred from homology"/>
<dbReference type="GO" id="GO:0015818">
    <property type="term" value="P:isoleucine transport"/>
    <property type="evidence" value="ECO:0007669"/>
    <property type="project" value="TreeGrafter"/>
</dbReference>
<feature type="transmembrane region" description="Helical" evidence="9">
    <location>
        <begin position="360"/>
        <end position="379"/>
    </location>
</feature>
<evidence type="ECO:0000313" key="10">
    <source>
        <dbReference type="EMBL" id="CRX37742.1"/>
    </source>
</evidence>
<feature type="transmembrane region" description="Helical" evidence="9">
    <location>
        <begin position="147"/>
        <end position="167"/>
    </location>
</feature>
<feature type="transmembrane region" description="Helical" evidence="9">
    <location>
        <begin position="264"/>
        <end position="293"/>
    </location>
</feature>
<dbReference type="GO" id="GO:0015820">
    <property type="term" value="P:L-leucine transport"/>
    <property type="evidence" value="ECO:0007669"/>
    <property type="project" value="TreeGrafter"/>
</dbReference>
<keyword evidence="5 9" id="KW-0812">Transmembrane</keyword>
<dbReference type="OrthoDB" id="9783920at2"/>
<evidence type="ECO:0000256" key="6">
    <source>
        <dbReference type="ARBA" id="ARBA00022970"/>
    </source>
</evidence>
<dbReference type="Pfam" id="PF05525">
    <property type="entry name" value="Branch_AA_trans"/>
    <property type="match status" value="1"/>
</dbReference>
<keyword evidence="8 9" id="KW-0472">Membrane</keyword>
<dbReference type="GO" id="GO:0005886">
    <property type="term" value="C:plasma membrane"/>
    <property type="evidence" value="ECO:0007669"/>
    <property type="project" value="UniProtKB-SubCell"/>
</dbReference>
<evidence type="ECO:0000256" key="4">
    <source>
        <dbReference type="ARBA" id="ARBA00022475"/>
    </source>
</evidence>
<evidence type="ECO:0000256" key="5">
    <source>
        <dbReference type="ARBA" id="ARBA00022692"/>
    </source>
</evidence>
<keyword evidence="11" id="KW-1185">Reference proteome</keyword>
<name>A0A0H5DNG4_9BACT</name>
<keyword evidence="7 9" id="KW-1133">Transmembrane helix</keyword>
<feature type="transmembrane region" description="Helical" evidence="9">
    <location>
        <begin position="332"/>
        <end position="353"/>
    </location>
</feature>
<evidence type="ECO:0000256" key="9">
    <source>
        <dbReference type="SAM" id="Phobius"/>
    </source>
</evidence>
<dbReference type="GO" id="GO:0015190">
    <property type="term" value="F:L-leucine transmembrane transporter activity"/>
    <property type="evidence" value="ECO:0007669"/>
    <property type="project" value="TreeGrafter"/>
</dbReference>
<feature type="transmembrane region" description="Helical" evidence="9">
    <location>
        <begin position="40"/>
        <end position="62"/>
    </location>
</feature>
<keyword evidence="6" id="KW-0029">Amino-acid transport</keyword>
<dbReference type="AlphaFoldDB" id="A0A0H5DNG4"/>
<comment type="subcellular location">
    <subcellularLocation>
        <location evidence="1">Cell membrane</location>
        <topology evidence="1">Multi-pass membrane protein</topology>
    </subcellularLocation>
</comment>
<reference evidence="11" key="1">
    <citation type="submission" date="2015-06" db="EMBL/GenBank/DDBJ databases">
        <authorList>
            <person name="Bertelli C."/>
        </authorList>
    </citation>
    <scope>NUCLEOTIDE SEQUENCE [LARGE SCALE GENOMIC DNA]</scope>
    <source>
        <strain evidence="11">CRIB-30</strain>
    </source>
</reference>
<dbReference type="PANTHER" id="PTHR30588:SF0">
    <property type="entry name" value="BRANCHED-CHAIN AMINO ACID PERMEASE BRNQ"/>
    <property type="match status" value="1"/>
</dbReference>
<dbReference type="PANTHER" id="PTHR30588">
    <property type="entry name" value="BRANCHED-CHAIN AMINO ACID TRANSPORT SYSTEM 2 CARRIER PROTEIN"/>
    <property type="match status" value="1"/>
</dbReference>
<dbReference type="Proteomes" id="UP000220251">
    <property type="component" value="Unassembled WGS sequence"/>
</dbReference>
<comment type="similarity">
    <text evidence="2">Belongs to the branched chain amino acid transporter family.</text>
</comment>
<evidence type="ECO:0000256" key="2">
    <source>
        <dbReference type="ARBA" id="ARBA00008540"/>
    </source>
</evidence>
<gene>
    <name evidence="10" type="primary">brab1</name>
    <name evidence="10" type="ORF">ELAC_0381</name>
</gene>
<protein>
    <submittedName>
        <fullName evidence="10">Branched-chain amino acid transport system II carrier protein</fullName>
    </submittedName>
</protein>
<dbReference type="GO" id="GO:0015188">
    <property type="term" value="F:L-isoleucine transmembrane transporter activity"/>
    <property type="evidence" value="ECO:0007669"/>
    <property type="project" value="TreeGrafter"/>
</dbReference>
<dbReference type="GO" id="GO:0005304">
    <property type="term" value="F:L-valine transmembrane transporter activity"/>
    <property type="evidence" value="ECO:0007669"/>
    <property type="project" value="TreeGrafter"/>
</dbReference>
<dbReference type="RefSeq" id="WP_098037601.1">
    <property type="nucleotide sequence ID" value="NZ_CWGJ01000006.1"/>
</dbReference>
<evidence type="ECO:0000256" key="3">
    <source>
        <dbReference type="ARBA" id="ARBA00022448"/>
    </source>
</evidence>
<keyword evidence="4" id="KW-1003">Cell membrane</keyword>
<sequence>MKTQSFFQTIATGFAMFSMFFGAGNAIFPLALGYEVQGGAAFAIGGLLISAVLLPFLGLVGVYRYQGETQNFFDTLGKKEGLIISFFILGVLGPCGAIPRCIALSYATIKPHLPDFIGIAPFSLISCILIFLLTLPKKKFISIIGAYLTPILLLSLAVLIAKGLYQGGPMEMNGTRFSSFMTGLKEGYGTMDLISSFFFAPVIIGAIRKEGCPNQGLKLFLSCLIGAILLSLTYIGFCLIAAFSKEGIGAVGLEDLMHSVAYTILGTQGSFVLCLIIALACLTTAVAISLVFADFLTNTLTKGKLRYETSLLITCFATFLFATLEFSGIRTLLTPLLVALYPALFVLTVLNICKSFGMQIEVRIPFYCVLTVSSIYSLLM</sequence>
<dbReference type="EMBL" id="CWGJ01000006">
    <property type="protein sequence ID" value="CRX37742.1"/>
    <property type="molecule type" value="Genomic_DNA"/>
</dbReference>
<feature type="transmembrane region" description="Helical" evidence="9">
    <location>
        <begin position="187"/>
        <end position="207"/>
    </location>
</feature>
<evidence type="ECO:0000313" key="11">
    <source>
        <dbReference type="Proteomes" id="UP000220251"/>
    </source>
</evidence>
<feature type="transmembrane region" description="Helical" evidence="9">
    <location>
        <begin position="219"/>
        <end position="244"/>
    </location>
</feature>
<feature type="transmembrane region" description="Helical" evidence="9">
    <location>
        <begin position="115"/>
        <end position="135"/>
    </location>
</feature>
<dbReference type="InterPro" id="IPR004685">
    <property type="entry name" value="Brnchd-chn_aa_trnsp_Livcs"/>
</dbReference>
<evidence type="ECO:0000256" key="8">
    <source>
        <dbReference type="ARBA" id="ARBA00023136"/>
    </source>
</evidence>
<evidence type="ECO:0000256" key="7">
    <source>
        <dbReference type="ARBA" id="ARBA00022989"/>
    </source>
</evidence>